<dbReference type="PANTHER" id="PTHR34031:SF1">
    <property type="entry name" value="CENTROSOMAL PROTEIN OF 162 KDA"/>
    <property type="match status" value="1"/>
</dbReference>
<name>A0A0P7UHZ8_SCLFO</name>
<comment type="caution">
    <text evidence="10">The sequence shown here is derived from an EMBL/GenBank/DDBJ whole genome shotgun (WGS) entry which is preliminary data.</text>
</comment>
<evidence type="ECO:0000256" key="4">
    <source>
        <dbReference type="ARBA" id="ARBA00022490"/>
    </source>
</evidence>
<keyword evidence="7 9" id="KW-0175">Coiled coil</keyword>
<feature type="non-terminal residue" evidence="10">
    <location>
        <position position="161"/>
    </location>
</feature>
<evidence type="ECO:0000256" key="1">
    <source>
        <dbReference type="ARBA" id="ARBA00004114"/>
    </source>
</evidence>
<dbReference type="GO" id="GO:0005814">
    <property type="term" value="C:centriole"/>
    <property type="evidence" value="ECO:0007669"/>
    <property type="project" value="UniProtKB-SubCell"/>
</dbReference>
<dbReference type="Proteomes" id="UP000034805">
    <property type="component" value="Unassembled WGS sequence"/>
</dbReference>
<dbReference type="GO" id="GO:0034451">
    <property type="term" value="C:centriolar satellite"/>
    <property type="evidence" value="ECO:0007669"/>
    <property type="project" value="TreeGrafter"/>
</dbReference>
<evidence type="ECO:0000256" key="2">
    <source>
        <dbReference type="ARBA" id="ARBA00009485"/>
    </source>
</evidence>
<evidence type="ECO:0000256" key="5">
    <source>
        <dbReference type="ARBA" id="ARBA00022701"/>
    </source>
</evidence>
<protein>
    <recommendedName>
        <fullName evidence="3">Centrosomal protein of 162 kDa</fullName>
    </recommendedName>
</protein>
<keyword evidence="8" id="KW-0206">Cytoskeleton</keyword>
<sequence>MHSLEEARRKRRWSLGESLDPITEEKLQLIEKEVKEQETIIQGYQQENEKLYRQVKALQAQSKASEEAMFKENQRLQTELATCREQVSRNIGQQVVGNVLEPDHSQALSVLLAQVKAAQKNEVRLMEEIRRLKQEKQALEVDLEVMKKERDLAKAQANHTS</sequence>
<keyword evidence="5" id="KW-0493">Microtubule</keyword>
<dbReference type="AlphaFoldDB" id="A0A0P7UHZ8"/>
<evidence type="ECO:0000256" key="3">
    <source>
        <dbReference type="ARBA" id="ARBA00021406"/>
    </source>
</evidence>
<dbReference type="EMBL" id="JARO02004788">
    <property type="protein sequence ID" value="KPP67904.1"/>
    <property type="molecule type" value="Genomic_DNA"/>
</dbReference>
<accession>A0A0P7UHZ8</accession>
<evidence type="ECO:0000256" key="7">
    <source>
        <dbReference type="ARBA" id="ARBA00023054"/>
    </source>
</evidence>
<dbReference type="InterPro" id="IPR038774">
    <property type="entry name" value="CEP162-like"/>
</dbReference>
<gene>
    <name evidence="10" type="ORF">Z043_113458</name>
</gene>
<keyword evidence="6" id="KW-0970">Cilium biogenesis/degradation</keyword>
<dbReference type="GO" id="GO:0005654">
    <property type="term" value="C:nucleoplasm"/>
    <property type="evidence" value="ECO:0007669"/>
    <property type="project" value="TreeGrafter"/>
</dbReference>
<dbReference type="PANTHER" id="PTHR34031">
    <property type="entry name" value="CENTROSOMAL PROTEIN OF 162 KDA"/>
    <property type="match status" value="1"/>
</dbReference>
<evidence type="ECO:0000256" key="6">
    <source>
        <dbReference type="ARBA" id="ARBA00022794"/>
    </source>
</evidence>
<reference evidence="10 11" key="1">
    <citation type="submission" date="2015-08" db="EMBL/GenBank/DDBJ databases">
        <title>The genome of the Asian arowana (Scleropages formosus).</title>
        <authorList>
            <person name="Tan M.H."/>
            <person name="Gan H.M."/>
            <person name="Croft L.J."/>
            <person name="Austin C.M."/>
        </authorList>
    </citation>
    <scope>NUCLEOTIDE SEQUENCE [LARGE SCALE GENOMIC DNA]</scope>
    <source>
        <strain evidence="10">Aro1</strain>
    </source>
</reference>
<keyword evidence="4" id="KW-0963">Cytoplasm</keyword>
<evidence type="ECO:0000256" key="8">
    <source>
        <dbReference type="ARBA" id="ARBA00023212"/>
    </source>
</evidence>
<dbReference type="GO" id="GO:0005879">
    <property type="term" value="C:axonemal microtubule"/>
    <property type="evidence" value="ECO:0007669"/>
    <property type="project" value="TreeGrafter"/>
</dbReference>
<evidence type="ECO:0000313" key="11">
    <source>
        <dbReference type="Proteomes" id="UP000034805"/>
    </source>
</evidence>
<comment type="similarity">
    <text evidence="2">Belongs to the CEP162 family.</text>
</comment>
<evidence type="ECO:0000313" key="10">
    <source>
        <dbReference type="EMBL" id="KPP67904.1"/>
    </source>
</evidence>
<evidence type="ECO:0000256" key="9">
    <source>
        <dbReference type="SAM" id="Coils"/>
    </source>
</evidence>
<feature type="coiled-coil region" evidence="9">
    <location>
        <begin position="115"/>
        <end position="156"/>
    </location>
</feature>
<proteinExistence type="inferred from homology"/>
<dbReference type="GO" id="GO:0060271">
    <property type="term" value="P:cilium assembly"/>
    <property type="evidence" value="ECO:0007669"/>
    <property type="project" value="TreeGrafter"/>
</dbReference>
<comment type="subcellular location">
    <subcellularLocation>
        <location evidence="1">Cytoplasm</location>
        <location evidence="1">Cytoskeleton</location>
        <location evidence="1">Microtubule organizing center</location>
        <location evidence="1">Centrosome</location>
        <location evidence="1">Centriole</location>
    </subcellularLocation>
</comment>
<feature type="coiled-coil region" evidence="9">
    <location>
        <begin position="27"/>
        <end position="68"/>
    </location>
</feature>
<organism evidence="10 11">
    <name type="scientific">Scleropages formosus</name>
    <name type="common">Asian bonytongue</name>
    <name type="synonym">Osteoglossum formosum</name>
    <dbReference type="NCBI Taxonomy" id="113540"/>
    <lineage>
        <taxon>Eukaryota</taxon>
        <taxon>Metazoa</taxon>
        <taxon>Chordata</taxon>
        <taxon>Craniata</taxon>
        <taxon>Vertebrata</taxon>
        <taxon>Euteleostomi</taxon>
        <taxon>Actinopterygii</taxon>
        <taxon>Neopterygii</taxon>
        <taxon>Teleostei</taxon>
        <taxon>Osteoglossocephala</taxon>
        <taxon>Osteoglossomorpha</taxon>
        <taxon>Osteoglossiformes</taxon>
        <taxon>Osteoglossidae</taxon>
        <taxon>Scleropages</taxon>
    </lineage>
</organism>